<protein>
    <submittedName>
        <fullName evidence="1">Uncharacterized protein</fullName>
    </submittedName>
</protein>
<dbReference type="EMBL" id="ML208691">
    <property type="protein sequence ID" value="TFK61131.1"/>
    <property type="molecule type" value="Genomic_DNA"/>
</dbReference>
<dbReference type="Proteomes" id="UP000308600">
    <property type="component" value="Unassembled WGS sequence"/>
</dbReference>
<sequence length="282" mass="31669">MQDLEHPFLPAELEREIFEIAARSLEPPTTKNCNDLLLVAKRAQIWVEPIIYETVAYSNRGSNELQCFPVPQSQRHHIRNLLLSGPIDINFVYSLLRECHNVTNLALWCPVSPTTLEIIITLPLHTLSGNFHGLTVPNHLPLFDTGIRYTISPFKTVTHLEFSNYCSDWDMCAELADLPGLTHLSFNNDVPSAVLKGALEACLGLKVLISLGFHYSDRQLFVFSEKEKYSGLDDIRLVHLSQPASDVMSDWLEEANGGVSFWKVADKVVQERIAKAQITSAA</sequence>
<name>A0ACD3A629_9AGAR</name>
<proteinExistence type="predicted"/>
<gene>
    <name evidence="1" type="ORF">BDN72DRAFT_965335</name>
</gene>
<accession>A0ACD3A629</accession>
<evidence type="ECO:0000313" key="2">
    <source>
        <dbReference type="Proteomes" id="UP000308600"/>
    </source>
</evidence>
<keyword evidence="2" id="KW-1185">Reference proteome</keyword>
<reference evidence="1 2" key="1">
    <citation type="journal article" date="2019" name="Nat. Ecol. Evol.">
        <title>Megaphylogeny resolves global patterns of mushroom evolution.</title>
        <authorList>
            <person name="Varga T."/>
            <person name="Krizsan K."/>
            <person name="Foldi C."/>
            <person name="Dima B."/>
            <person name="Sanchez-Garcia M."/>
            <person name="Sanchez-Ramirez S."/>
            <person name="Szollosi G.J."/>
            <person name="Szarkandi J.G."/>
            <person name="Papp V."/>
            <person name="Albert L."/>
            <person name="Andreopoulos W."/>
            <person name="Angelini C."/>
            <person name="Antonin V."/>
            <person name="Barry K.W."/>
            <person name="Bougher N.L."/>
            <person name="Buchanan P."/>
            <person name="Buyck B."/>
            <person name="Bense V."/>
            <person name="Catcheside P."/>
            <person name="Chovatia M."/>
            <person name="Cooper J."/>
            <person name="Damon W."/>
            <person name="Desjardin D."/>
            <person name="Finy P."/>
            <person name="Geml J."/>
            <person name="Haridas S."/>
            <person name="Hughes K."/>
            <person name="Justo A."/>
            <person name="Karasinski D."/>
            <person name="Kautmanova I."/>
            <person name="Kiss B."/>
            <person name="Kocsube S."/>
            <person name="Kotiranta H."/>
            <person name="LaButti K.M."/>
            <person name="Lechner B.E."/>
            <person name="Liimatainen K."/>
            <person name="Lipzen A."/>
            <person name="Lukacs Z."/>
            <person name="Mihaltcheva S."/>
            <person name="Morgado L.N."/>
            <person name="Niskanen T."/>
            <person name="Noordeloos M.E."/>
            <person name="Ohm R.A."/>
            <person name="Ortiz-Santana B."/>
            <person name="Ovrebo C."/>
            <person name="Racz N."/>
            <person name="Riley R."/>
            <person name="Savchenko A."/>
            <person name="Shiryaev A."/>
            <person name="Soop K."/>
            <person name="Spirin V."/>
            <person name="Szebenyi C."/>
            <person name="Tomsovsky M."/>
            <person name="Tulloss R.E."/>
            <person name="Uehling J."/>
            <person name="Grigoriev I.V."/>
            <person name="Vagvolgyi C."/>
            <person name="Papp T."/>
            <person name="Martin F.M."/>
            <person name="Miettinen O."/>
            <person name="Hibbett D.S."/>
            <person name="Nagy L.G."/>
        </authorList>
    </citation>
    <scope>NUCLEOTIDE SEQUENCE [LARGE SCALE GENOMIC DNA]</scope>
    <source>
        <strain evidence="1 2">NL-1719</strain>
    </source>
</reference>
<evidence type="ECO:0000313" key="1">
    <source>
        <dbReference type="EMBL" id="TFK61131.1"/>
    </source>
</evidence>
<organism evidence="1 2">
    <name type="scientific">Pluteus cervinus</name>
    <dbReference type="NCBI Taxonomy" id="181527"/>
    <lineage>
        <taxon>Eukaryota</taxon>
        <taxon>Fungi</taxon>
        <taxon>Dikarya</taxon>
        <taxon>Basidiomycota</taxon>
        <taxon>Agaricomycotina</taxon>
        <taxon>Agaricomycetes</taxon>
        <taxon>Agaricomycetidae</taxon>
        <taxon>Agaricales</taxon>
        <taxon>Pluteineae</taxon>
        <taxon>Pluteaceae</taxon>
        <taxon>Pluteus</taxon>
    </lineage>
</organism>